<dbReference type="PROSITE" id="PS50110">
    <property type="entry name" value="RESPONSE_REGULATORY"/>
    <property type="match status" value="1"/>
</dbReference>
<evidence type="ECO:0000256" key="1">
    <source>
        <dbReference type="PROSITE-ProRule" id="PRU00169"/>
    </source>
</evidence>
<evidence type="ECO:0000313" key="4">
    <source>
        <dbReference type="Proteomes" id="UP001596379"/>
    </source>
</evidence>
<accession>A0ABW2J1U9</accession>
<dbReference type="EMBL" id="JBHTCC010000001">
    <property type="protein sequence ID" value="MFC7297475.1"/>
    <property type="molecule type" value="Genomic_DNA"/>
</dbReference>
<organism evidence="3 4">
    <name type="scientific">Herminiimonas aquatilis</name>
    <dbReference type="NCBI Taxonomy" id="345342"/>
    <lineage>
        <taxon>Bacteria</taxon>
        <taxon>Pseudomonadati</taxon>
        <taxon>Pseudomonadota</taxon>
        <taxon>Betaproteobacteria</taxon>
        <taxon>Burkholderiales</taxon>
        <taxon>Oxalobacteraceae</taxon>
        <taxon>Herminiimonas</taxon>
    </lineage>
</organism>
<evidence type="ECO:0000259" key="2">
    <source>
        <dbReference type="PROSITE" id="PS50110"/>
    </source>
</evidence>
<dbReference type="Pfam" id="PF00072">
    <property type="entry name" value="Response_reg"/>
    <property type="match status" value="1"/>
</dbReference>
<dbReference type="Proteomes" id="UP001596379">
    <property type="component" value="Unassembled WGS sequence"/>
</dbReference>
<feature type="domain" description="Response regulatory" evidence="2">
    <location>
        <begin position="2"/>
        <end position="118"/>
    </location>
</feature>
<dbReference type="InterPro" id="IPR058245">
    <property type="entry name" value="NreC/VraR/RcsB-like_REC"/>
</dbReference>
<dbReference type="Gene3D" id="3.40.50.2300">
    <property type="match status" value="1"/>
</dbReference>
<dbReference type="InterPro" id="IPR001789">
    <property type="entry name" value="Sig_transdc_resp-reg_receiver"/>
</dbReference>
<dbReference type="SMART" id="SM00448">
    <property type="entry name" value="REC"/>
    <property type="match status" value="1"/>
</dbReference>
<feature type="modified residue" description="4-aspartylphosphate" evidence="1">
    <location>
        <position position="53"/>
    </location>
</feature>
<dbReference type="InterPro" id="IPR051015">
    <property type="entry name" value="EvgA-like"/>
</dbReference>
<sequence>MKIVVVEDSAVIRKHLVALLLSIPGVSVIGEAESELEAVEMILQLYPDVVILDVNLSPGSGFNVLKALGKAGSTSEIFMLTNQTHDQYRRLSLELGATGFYDKSTGIENVLDKIRSMLQPGSSS</sequence>
<dbReference type="SUPFAM" id="SSF52172">
    <property type="entry name" value="CheY-like"/>
    <property type="match status" value="1"/>
</dbReference>
<gene>
    <name evidence="3" type="ORF">ACFQO0_03385</name>
</gene>
<keyword evidence="4" id="KW-1185">Reference proteome</keyword>
<proteinExistence type="predicted"/>
<dbReference type="PANTHER" id="PTHR45566:SF1">
    <property type="entry name" value="HTH-TYPE TRANSCRIPTIONAL REGULATOR YHJB-RELATED"/>
    <property type="match status" value="1"/>
</dbReference>
<dbReference type="RefSeq" id="WP_382232617.1">
    <property type="nucleotide sequence ID" value="NZ_JBHTCC010000001.1"/>
</dbReference>
<dbReference type="CDD" id="cd17535">
    <property type="entry name" value="REC_NarL-like"/>
    <property type="match status" value="1"/>
</dbReference>
<dbReference type="PANTHER" id="PTHR45566">
    <property type="entry name" value="HTH-TYPE TRANSCRIPTIONAL REGULATOR YHJB-RELATED"/>
    <property type="match status" value="1"/>
</dbReference>
<protein>
    <submittedName>
        <fullName evidence="3">Response regulator transcription factor</fullName>
    </submittedName>
</protein>
<comment type="caution">
    <text evidence="3">The sequence shown here is derived from an EMBL/GenBank/DDBJ whole genome shotgun (WGS) entry which is preliminary data.</text>
</comment>
<evidence type="ECO:0000313" key="3">
    <source>
        <dbReference type="EMBL" id="MFC7297475.1"/>
    </source>
</evidence>
<name>A0ABW2J1U9_9BURK</name>
<reference evidence="4" key="1">
    <citation type="journal article" date="2019" name="Int. J. Syst. Evol. Microbiol.">
        <title>The Global Catalogue of Microorganisms (GCM) 10K type strain sequencing project: providing services to taxonomists for standard genome sequencing and annotation.</title>
        <authorList>
            <consortium name="The Broad Institute Genomics Platform"/>
            <consortium name="The Broad Institute Genome Sequencing Center for Infectious Disease"/>
            <person name="Wu L."/>
            <person name="Ma J."/>
        </authorList>
    </citation>
    <scope>NUCLEOTIDE SEQUENCE [LARGE SCALE GENOMIC DNA]</scope>
    <source>
        <strain evidence="4">CCUG 36956</strain>
    </source>
</reference>
<keyword evidence="1" id="KW-0597">Phosphoprotein</keyword>
<dbReference type="InterPro" id="IPR011006">
    <property type="entry name" value="CheY-like_superfamily"/>
</dbReference>